<dbReference type="GO" id="GO:0046921">
    <property type="term" value="F:alpha-(1-&gt;6)-fucosyltransferase activity"/>
    <property type="evidence" value="ECO:0007669"/>
    <property type="project" value="TreeGrafter"/>
</dbReference>
<dbReference type="Gene3D" id="2.30.30.40">
    <property type="entry name" value="SH3 Domains"/>
    <property type="match status" value="1"/>
</dbReference>
<dbReference type="Proteomes" id="UP001353858">
    <property type="component" value="Unassembled WGS sequence"/>
</dbReference>
<dbReference type="AlphaFoldDB" id="A0AAN7QPE2"/>
<gene>
    <name evidence="5" type="ORF">RN001_003989</name>
</gene>
<dbReference type="Gene3D" id="3.40.50.11350">
    <property type="match status" value="1"/>
</dbReference>
<dbReference type="PANTHER" id="PTHR13132">
    <property type="entry name" value="ALPHA- 1,6 -FUCOSYLTRANSFERASE"/>
    <property type="match status" value="1"/>
</dbReference>
<keyword evidence="6" id="KW-1185">Reference proteome</keyword>
<dbReference type="PANTHER" id="PTHR13132:SF29">
    <property type="entry name" value="ALPHA-(1,6)-FUCOSYLTRANSFERASE"/>
    <property type="match status" value="1"/>
</dbReference>
<evidence type="ECO:0000259" key="4">
    <source>
        <dbReference type="PROSITE" id="PS51659"/>
    </source>
</evidence>
<dbReference type="InterPro" id="IPR036028">
    <property type="entry name" value="SH3-like_dom_sf"/>
</dbReference>
<evidence type="ECO:0000313" key="5">
    <source>
        <dbReference type="EMBL" id="KAK4887718.1"/>
    </source>
</evidence>
<dbReference type="CDD" id="cd11300">
    <property type="entry name" value="Fut8_like"/>
    <property type="match status" value="1"/>
</dbReference>
<evidence type="ECO:0000256" key="3">
    <source>
        <dbReference type="PROSITE-ProRule" id="PRU00992"/>
    </source>
</evidence>
<feature type="region of interest" description="Important for donor substrate binding" evidence="3">
    <location>
        <begin position="196"/>
        <end position="197"/>
    </location>
</feature>
<organism evidence="5 6">
    <name type="scientific">Aquatica leii</name>
    <dbReference type="NCBI Taxonomy" id="1421715"/>
    <lineage>
        <taxon>Eukaryota</taxon>
        <taxon>Metazoa</taxon>
        <taxon>Ecdysozoa</taxon>
        <taxon>Arthropoda</taxon>
        <taxon>Hexapoda</taxon>
        <taxon>Insecta</taxon>
        <taxon>Pterygota</taxon>
        <taxon>Neoptera</taxon>
        <taxon>Endopterygota</taxon>
        <taxon>Coleoptera</taxon>
        <taxon>Polyphaga</taxon>
        <taxon>Elateriformia</taxon>
        <taxon>Elateroidea</taxon>
        <taxon>Lampyridae</taxon>
        <taxon>Luciolinae</taxon>
        <taxon>Aquatica</taxon>
    </lineage>
</organism>
<sequence length="407" mass="47583">MKKLTEVDGYKVWRDKEIADLSNIVQKRLYRLQNPTDCKNAKKIVCTISYFCGFGCQMHHLVHSMILAYALKRTLILESTNWQYHEGGWDKVFMPLSDSCTTVGNSSTVDWPGSDDSMVIRLPPHTKLIPRPQYWPLVVPEDLVNRLKRIHGNPIAWWIGQILKYIWKLQPSTTNYINTQMEQFGIKHPFAGVQIRRTDKLIREAKHHSIEEYMEAVDEYYNSTEIKTNFTKRRVYVATDDFQAVVEALVKYSRYEILFNQNVSKVPRLDDGHMYDNIFDVILDIHILVHSDFLVCTFSSHMCRLMYELIQNNCVDGSAKIVSVDSVYWYDQQEHNKRKVTLEHHAQNTTEIDLIPGDIIDITEYSLNGYSFGTNLRTKKAGWYPSFKAEIEVEIVKFPTYFKIDNK</sequence>
<comment type="caution">
    <text evidence="5">The sequence shown here is derived from an EMBL/GenBank/DDBJ whole genome shotgun (WGS) entry which is preliminary data.</text>
</comment>
<keyword evidence="1 3" id="KW-0328">Glycosyltransferase</keyword>
<evidence type="ECO:0000256" key="2">
    <source>
        <dbReference type="ARBA" id="ARBA00022679"/>
    </source>
</evidence>
<proteinExistence type="inferred from homology"/>
<dbReference type="PROSITE" id="PS51659">
    <property type="entry name" value="GT23"/>
    <property type="match status" value="1"/>
</dbReference>
<feature type="domain" description="GT23" evidence="4">
    <location>
        <begin position="40"/>
        <end position="324"/>
    </location>
</feature>
<dbReference type="EMBL" id="JARPUR010000001">
    <property type="protein sequence ID" value="KAK4887718.1"/>
    <property type="molecule type" value="Genomic_DNA"/>
</dbReference>
<dbReference type="Pfam" id="PF19745">
    <property type="entry name" value="FUT8_N_cat"/>
    <property type="match status" value="1"/>
</dbReference>
<dbReference type="InterPro" id="IPR045573">
    <property type="entry name" value="Fut8_N_cat"/>
</dbReference>
<dbReference type="SUPFAM" id="SSF50044">
    <property type="entry name" value="SH3-domain"/>
    <property type="match status" value="1"/>
</dbReference>
<comment type="similarity">
    <text evidence="3">Belongs to the glycosyltransferase 23 family.</text>
</comment>
<keyword evidence="2 3" id="KW-0808">Transferase</keyword>
<evidence type="ECO:0000313" key="6">
    <source>
        <dbReference type="Proteomes" id="UP001353858"/>
    </source>
</evidence>
<evidence type="ECO:0000256" key="1">
    <source>
        <dbReference type="ARBA" id="ARBA00022676"/>
    </source>
</evidence>
<name>A0AAN7QPE2_9COLE</name>
<dbReference type="InterPro" id="IPR027350">
    <property type="entry name" value="GT23_dom"/>
</dbReference>
<accession>A0AAN7QPE2</accession>
<protein>
    <recommendedName>
        <fullName evidence="4">GT23 domain-containing protein</fullName>
    </recommendedName>
</protein>
<reference evidence="6" key="1">
    <citation type="submission" date="2023-01" db="EMBL/GenBank/DDBJ databases">
        <title>Key to firefly adult light organ development and bioluminescence: homeobox transcription factors regulate luciferase expression and transportation to peroxisome.</title>
        <authorList>
            <person name="Fu X."/>
        </authorList>
    </citation>
    <scope>NUCLEOTIDE SEQUENCE [LARGE SCALE GENOMIC DNA]</scope>
</reference>
<dbReference type="GO" id="GO:0006487">
    <property type="term" value="P:protein N-linked glycosylation"/>
    <property type="evidence" value="ECO:0007669"/>
    <property type="project" value="TreeGrafter"/>
</dbReference>